<dbReference type="Pfam" id="PF00270">
    <property type="entry name" value="DEAD"/>
    <property type="match status" value="1"/>
</dbReference>
<dbReference type="GO" id="GO:0005694">
    <property type="term" value="C:chromosome"/>
    <property type="evidence" value="ECO:0007669"/>
    <property type="project" value="TreeGrafter"/>
</dbReference>
<organism evidence="5 6">
    <name type="scientific">Paramuricea clavata</name>
    <name type="common">Red gorgonian</name>
    <name type="synonym">Violescent sea-whip</name>
    <dbReference type="NCBI Taxonomy" id="317549"/>
    <lineage>
        <taxon>Eukaryota</taxon>
        <taxon>Metazoa</taxon>
        <taxon>Cnidaria</taxon>
        <taxon>Anthozoa</taxon>
        <taxon>Octocorallia</taxon>
        <taxon>Malacalcyonacea</taxon>
        <taxon>Plexauridae</taxon>
        <taxon>Paramuricea</taxon>
    </lineage>
</organism>
<dbReference type="GO" id="GO:0043138">
    <property type="term" value="F:3'-5' DNA helicase activity"/>
    <property type="evidence" value="ECO:0007669"/>
    <property type="project" value="TreeGrafter"/>
</dbReference>
<dbReference type="InterPro" id="IPR041539">
    <property type="entry name" value="CxC5"/>
</dbReference>
<protein>
    <submittedName>
        <fullName evidence="5">Mediator of RNA polymerase II transcription subunit 34-like</fullName>
    </submittedName>
</protein>
<keyword evidence="2" id="KW-0238">DNA-binding</keyword>
<dbReference type="AlphaFoldDB" id="A0A7D9LWB9"/>
<keyword evidence="3" id="KW-0413">Isomerase</keyword>
<dbReference type="EMBL" id="CACRXK020025614">
    <property type="protein sequence ID" value="CAB4039594.1"/>
    <property type="molecule type" value="Genomic_DNA"/>
</dbReference>
<evidence type="ECO:0000313" key="6">
    <source>
        <dbReference type="Proteomes" id="UP001152795"/>
    </source>
</evidence>
<dbReference type="GO" id="GO:0005634">
    <property type="term" value="C:nucleus"/>
    <property type="evidence" value="ECO:0007669"/>
    <property type="project" value="TreeGrafter"/>
</dbReference>
<name>A0A7D9LWB9_PARCT</name>
<evidence type="ECO:0000256" key="1">
    <source>
        <dbReference type="ARBA" id="ARBA00005446"/>
    </source>
</evidence>
<dbReference type="GO" id="GO:0003677">
    <property type="term" value="F:DNA binding"/>
    <property type="evidence" value="ECO:0007669"/>
    <property type="project" value="UniProtKB-KW"/>
</dbReference>
<sequence length="587" mass="66155">MSHKSKKKRPSSLFDLDNIKASIQAKASRTDRVRELLRGLREVDVNDLISNEYDLGEHDIIAILTSKISIQTLNYLRKALQHVPTNITCVVDKTPMRSAIIFKVFTSLQSTATGTFIHPTVEELETYGKILETRCPLFMSVDTDLSNQDSLLDKYLTPPVSVCIRCDKRLSMRNNPSRAVLFTLNGPVACSKFTLECRNCSIHFGVCNYTDRSGTCFYPLNFDLDLIEVDSNVTYFHRNLYQWMPSLSNHCWVSFSGFAEAYNEINEKQIETYANSLKDSLILEGDADDSDKVENLFEDQLNAIKAFFKGNNVFFCASTGYGKSIVFQSIPLFTDILLDQVIGTSTVIVVCPLTSLMLDQVSKIRELGISAAAVFQGQDEAILNDIEDGIYSLVFTSPESMLASKRWEKILKSESFVENCVGIAIDEAHCISQWGLAGAKGAFRTWYGNLGKLRSMFTDINLIVCTATATKATKSKIFEVLDLKMENTFSIEKSPERPNIAYVTQYVENDMELCDVFHDVILNVKDKKDKCAKTFIYCQTRKQAAIIWRTFKLALGKDMYAGETLLPRDCIVEMYHAGTPESSKQHI</sequence>
<dbReference type="GO" id="GO:0005737">
    <property type="term" value="C:cytoplasm"/>
    <property type="evidence" value="ECO:0007669"/>
    <property type="project" value="TreeGrafter"/>
</dbReference>
<dbReference type="PANTHER" id="PTHR13710">
    <property type="entry name" value="DNA HELICASE RECQ FAMILY MEMBER"/>
    <property type="match status" value="1"/>
</dbReference>
<dbReference type="SMART" id="SM00487">
    <property type="entry name" value="DEXDc"/>
    <property type="match status" value="1"/>
</dbReference>
<evidence type="ECO:0000256" key="2">
    <source>
        <dbReference type="ARBA" id="ARBA00023125"/>
    </source>
</evidence>
<dbReference type="PROSITE" id="PS51192">
    <property type="entry name" value="HELICASE_ATP_BIND_1"/>
    <property type="match status" value="1"/>
</dbReference>
<keyword evidence="4" id="KW-0539">Nucleus</keyword>
<dbReference type="SUPFAM" id="SSF52540">
    <property type="entry name" value="P-loop containing nucleoside triphosphate hydrolases"/>
    <property type="match status" value="1"/>
</dbReference>
<dbReference type="Proteomes" id="UP001152795">
    <property type="component" value="Unassembled WGS sequence"/>
</dbReference>
<dbReference type="Gene3D" id="3.40.50.300">
    <property type="entry name" value="P-loop containing nucleotide triphosphate hydrolases"/>
    <property type="match status" value="1"/>
</dbReference>
<evidence type="ECO:0000256" key="4">
    <source>
        <dbReference type="ARBA" id="ARBA00023242"/>
    </source>
</evidence>
<dbReference type="GO" id="GO:0009378">
    <property type="term" value="F:four-way junction helicase activity"/>
    <property type="evidence" value="ECO:0007669"/>
    <property type="project" value="TreeGrafter"/>
</dbReference>
<comment type="caution">
    <text evidence="5">The sequence shown here is derived from an EMBL/GenBank/DDBJ whole genome shotgun (WGS) entry which is preliminary data.</text>
</comment>
<keyword evidence="6" id="KW-1185">Reference proteome</keyword>
<dbReference type="OrthoDB" id="6107726at2759"/>
<dbReference type="InterPro" id="IPR011545">
    <property type="entry name" value="DEAD/DEAH_box_helicase_dom"/>
</dbReference>
<dbReference type="GO" id="GO:0005524">
    <property type="term" value="F:ATP binding"/>
    <property type="evidence" value="ECO:0007669"/>
    <property type="project" value="InterPro"/>
</dbReference>
<comment type="similarity">
    <text evidence="1">Belongs to the helicase family. RecQ subfamily.</text>
</comment>
<evidence type="ECO:0000313" key="5">
    <source>
        <dbReference type="EMBL" id="CAB4039594.1"/>
    </source>
</evidence>
<dbReference type="Pfam" id="PF18718">
    <property type="entry name" value="CxC5"/>
    <property type="match status" value="1"/>
</dbReference>
<gene>
    <name evidence="5" type="ORF">PACLA_8A017557</name>
</gene>
<evidence type="ECO:0000256" key="3">
    <source>
        <dbReference type="ARBA" id="ARBA00023235"/>
    </source>
</evidence>
<dbReference type="GO" id="GO:0000724">
    <property type="term" value="P:double-strand break repair via homologous recombination"/>
    <property type="evidence" value="ECO:0007669"/>
    <property type="project" value="TreeGrafter"/>
</dbReference>
<dbReference type="InterPro" id="IPR027417">
    <property type="entry name" value="P-loop_NTPase"/>
</dbReference>
<reference evidence="5" key="1">
    <citation type="submission" date="2020-04" db="EMBL/GenBank/DDBJ databases">
        <authorList>
            <person name="Alioto T."/>
            <person name="Alioto T."/>
            <person name="Gomez Garrido J."/>
        </authorList>
    </citation>
    <scope>NUCLEOTIDE SEQUENCE</scope>
    <source>
        <strain evidence="5">A484AB</strain>
    </source>
</reference>
<dbReference type="PANTHER" id="PTHR13710:SF153">
    <property type="entry name" value="RECQ-LIKE DNA HELICASE BLM"/>
    <property type="match status" value="1"/>
</dbReference>
<dbReference type="InterPro" id="IPR014001">
    <property type="entry name" value="Helicase_ATP-bd"/>
</dbReference>
<proteinExistence type="inferred from homology"/>
<accession>A0A7D9LWB9</accession>